<sequence length="368" mass="41083">MFTFDEMTTYCLYEGNVGPGLDMSDLYVDLPCRLSAGDSGPGRNSTLSPDADVDANVHVDNTEGRIGFTDLPFEIRLQIYRWLHLMSPVRHAQLAPWYPTPVHCQYICRRVDPSELDVEAADDPNNATASGSKNDKCAPTPGLLSPFRPLSGLPTALLRCSSQIYHEARALPFAHNEFVFVNWFASGLWAARAFTRALEPWQRGDMRFVRLEMLARDLAGGGAGMEEWQALCEDWAAGVRGLRMKMVLGVSGTGPGMGVMAWGAAAQEAHSLERRGDEEPGEVAEEARVRVCEGLRRMRRLERVEIELVTRHLDDGEKAAWCGKMEEELRRARGLKRVSVVCTEKVKEKMEWINKEAGTKHLQGLTAY</sequence>
<protein>
    <submittedName>
        <fullName evidence="2">Uncharacterized protein</fullName>
    </submittedName>
</protein>
<proteinExistence type="predicted"/>
<dbReference type="OrthoDB" id="5413827at2759"/>
<dbReference type="Proteomes" id="UP000777438">
    <property type="component" value="Unassembled WGS sequence"/>
</dbReference>
<comment type="caution">
    <text evidence="2">The sequence shown here is derived from an EMBL/GenBank/DDBJ whole genome shotgun (WGS) entry which is preliminary data.</text>
</comment>
<evidence type="ECO:0000313" key="3">
    <source>
        <dbReference type="Proteomes" id="UP000777438"/>
    </source>
</evidence>
<feature type="region of interest" description="Disordered" evidence="1">
    <location>
        <begin position="119"/>
        <end position="138"/>
    </location>
</feature>
<organism evidence="2 3">
    <name type="scientific">Thelonectria olida</name>
    <dbReference type="NCBI Taxonomy" id="1576542"/>
    <lineage>
        <taxon>Eukaryota</taxon>
        <taxon>Fungi</taxon>
        <taxon>Dikarya</taxon>
        <taxon>Ascomycota</taxon>
        <taxon>Pezizomycotina</taxon>
        <taxon>Sordariomycetes</taxon>
        <taxon>Hypocreomycetidae</taxon>
        <taxon>Hypocreales</taxon>
        <taxon>Nectriaceae</taxon>
        <taxon>Thelonectria</taxon>
    </lineage>
</organism>
<keyword evidence="3" id="KW-1185">Reference proteome</keyword>
<reference evidence="2 3" key="1">
    <citation type="journal article" date="2021" name="Nat. Commun.">
        <title>Genetic determinants of endophytism in the Arabidopsis root mycobiome.</title>
        <authorList>
            <person name="Mesny F."/>
            <person name="Miyauchi S."/>
            <person name="Thiergart T."/>
            <person name="Pickel B."/>
            <person name="Atanasova L."/>
            <person name="Karlsson M."/>
            <person name="Huettel B."/>
            <person name="Barry K.W."/>
            <person name="Haridas S."/>
            <person name="Chen C."/>
            <person name="Bauer D."/>
            <person name="Andreopoulos W."/>
            <person name="Pangilinan J."/>
            <person name="LaButti K."/>
            <person name="Riley R."/>
            <person name="Lipzen A."/>
            <person name="Clum A."/>
            <person name="Drula E."/>
            <person name="Henrissat B."/>
            <person name="Kohler A."/>
            <person name="Grigoriev I.V."/>
            <person name="Martin F.M."/>
            <person name="Hacquard S."/>
        </authorList>
    </citation>
    <scope>NUCLEOTIDE SEQUENCE [LARGE SCALE GENOMIC DNA]</scope>
    <source>
        <strain evidence="2 3">MPI-CAGE-CH-0241</strain>
    </source>
</reference>
<gene>
    <name evidence="2" type="ORF">B0T10DRAFT_491685</name>
</gene>
<name>A0A9P8VZ68_9HYPO</name>
<accession>A0A9P8VZ68</accession>
<evidence type="ECO:0000256" key="1">
    <source>
        <dbReference type="SAM" id="MobiDB-lite"/>
    </source>
</evidence>
<evidence type="ECO:0000313" key="2">
    <source>
        <dbReference type="EMBL" id="KAH6885818.1"/>
    </source>
</evidence>
<dbReference type="AlphaFoldDB" id="A0A9P8VZ68"/>
<dbReference type="PANTHER" id="PTHR38790:SF4">
    <property type="entry name" value="2EXR DOMAIN-CONTAINING PROTEIN"/>
    <property type="match status" value="1"/>
</dbReference>
<dbReference type="PANTHER" id="PTHR38790">
    <property type="entry name" value="2EXR DOMAIN-CONTAINING PROTEIN-RELATED"/>
    <property type="match status" value="1"/>
</dbReference>
<dbReference type="EMBL" id="JAGPYM010000017">
    <property type="protein sequence ID" value="KAH6885818.1"/>
    <property type="molecule type" value="Genomic_DNA"/>
</dbReference>